<evidence type="ECO:0008006" key="4">
    <source>
        <dbReference type="Google" id="ProtNLM"/>
    </source>
</evidence>
<keyword evidence="3" id="KW-1185">Reference proteome</keyword>
<feature type="compositionally biased region" description="Polar residues" evidence="1">
    <location>
        <begin position="210"/>
        <end position="221"/>
    </location>
</feature>
<accession>A0A4E0RB81</accession>
<feature type="region of interest" description="Disordered" evidence="1">
    <location>
        <begin position="210"/>
        <end position="231"/>
    </location>
</feature>
<dbReference type="EMBL" id="JXXN02008498">
    <property type="protein sequence ID" value="THD18797.1"/>
    <property type="molecule type" value="Genomic_DNA"/>
</dbReference>
<gene>
    <name evidence="2" type="ORF">D915_010268</name>
</gene>
<comment type="caution">
    <text evidence="2">The sequence shown here is derived from an EMBL/GenBank/DDBJ whole genome shotgun (WGS) entry which is preliminary data.</text>
</comment>
<sequence length="231" mass="25522">MAMVSACECISLHEVDLPTQYSCSLFDDEVRLIISIITAVFSLIHNLENLLSPDSLDGDNPSICGKSFIHVETGRVEFSIPPHGSTLKSTTVCSYKLLGNNRGNGNMAFSFQSFNQTTLSHQVIQALGMFKFRHFKYSFQTGTGAILIVRIVKETGEEIELLCGTTRPSKNFTTEGNALLFAVLAKTDPAMSYFKGYVYHEMLEPIPTTSEISTTQTIDNKQSTKTDISEP</sequence>
<reference evidence="2" key="1">
    <citation type="submission" date="2019-03" db="EMBL/GenBank/DDBJ databases">
        <title>Improved annotation for the trematode Fasciola hepatica.</title>
        <authorList>
            <person name="Choi Y.-J."/>
            <person name="Martin J."/>
            <person name="Mitreva M."/>
        </authorList>
    </citation>
    <scope>NUCLEOTIDE SEQUENCE [LARGE SCALE GENOMIC DNA]</scope>
</reference>
<evidence type="ECO:0000256" key="1">
    <source>
        <dbReference type="SAM" id="MobiDB-lite"/>
    </source>
</evidence>
<feature type="compositionally biased region" description="Basic and acidic residues" evidence="1">
    <location>
        <begin position="222"/>
        <end position="231"/>
    </location>
</feature>
<dbReference type="AlphaFoldDB" id="A0A4E0RB81"/>
<evidence type="ECO:0000313" key="2">
    <source>
        <dbReference type="EMBL" id="THD18797.1"/>
    </source>
</evidence>
<evidence type="ECO:0000313" key="3">
    <source>
        <dbReference type="Proteomes" id="UP000230066"/>
    </source>
</evidence>
<dbReference type="Proteomes" id="UP000230066">
    <property type="component" value="Unassembled WGS sequence"/>
</dbReference>
<organism evidence="2 3">
    <name type="scientific">Fasciola hepatica</name>
    <name type="common">Liver fluke</name>
    <dbReference type="NCBI Taxonomy" id="6192"/>
    <lineage>
        <taxon>Eukaryota</taxon>
        <taxon>Metazoa</taxon>
        <taxon>Spiralia</taxon>
        <taxon>Lophotrochozoa</taxon>
        <taxon>Platyhelminthes</taxon>
        <taxon>Trematoda</taxon>
        <taxon>Digenea</taxon>
        <taxon>Plagiorchiida</taxon>
        <taxon>Echinostomata</taxon>
        <taxon>Echinostomatoidea</taxon>
        <taxon>Fasciolidae</taxon>
        <taxon>Fasciola</taxon>
    </lineage>
</organism>
<protein>
    <recommendedName>
        <fullName evidence="4">CUB domain-containing protein</fullName>
    </recommendedName>
</protein>
<proteinExistence type="predicted"/>
<name>A0A4E0RB81_FASHE</name>